<protein>
    <submittedName>
        <fullName evidence="1">Uncharacterized protein</fullName>
    </submittedName>
</protein>
<organism evidence="1 2">
    <name type="scientific">Diploptera punctata</name>
    <name type="common">Pacific beetle cockroach</name>
    <dbReference type="NCBI Taxonomy" id="6984"/>
    <lineage>
        <taxon>Eukaryota</taxon>
        <taxon>Metazoa</taxon>
        <taxon>Ecdysozoa</taxon>
        <taxon>Arthropoda</taxon>
        <taxon>Hexapoda</taxon>
        <taxon>Insecta</taxon>
        <taxon>Pterygota</taxon>
        <taxon>Neoptera</taxon>
        <taxon>Polyneoptera</taxon>
        <taxon>Dictyoptera</taxon>
        <taxon>Blattodea</taxon>
        <taxon>Blaberoidea</taxon>
        <taxon>Blaberidae</taxon>
        <taxon>Diplopterinae</taxon>
        <taxon>Diploptera</taxon>
    </lineage>
</organism>
<dbReference type="AlphaFoldDB" id="A0AAD8EH62"/>
<proteinExistence type="predicted"/>
<dbReference type="Proteomes" id="UP001233999">
    <property type="component" value="Unassembled WGS sequence"/>
</dbReference>
<evidence type="ECO:0000313" key="2">
    <source>
        <dbReference type="Proteomes" id="UP001233999"/>
    </source>
</evidence>
<reference evidence="1" key="2">
    <citation type="submission" date="2023-05" db="EMBL/GenBank/DDBJ databases">
        <authorList>
            <person name="Fouks B."/>
        </authorList>
    </citation>
    <scope>NUCLEOTIDE SEQUENCE</scope>
    <source>
        <strain evidence="1">Stay&amp;Tobe</strain>
        <tissue evidence="1">Testes</tissue>
    </source>
</reference>
<keyword evidence="2" id="KW-1185">Reference proteome</keyword>
<gene>
    <name evidence="1" type="ORF">L9F63_016571</name>
</gene>
<feature type="non-terminal residue" evidence="1">
    <location>
        <position position="62"/>
    </location>
</feature>
<reference evidence="1" key="1">
    <citation type="journal article" date="2023" name="IScience">
        <title>Live-bearing cockroach genome reveals convergent evolutionary mechanisms linked to viviparity in insects and beyond.</title>
        <authorList>
            <person name="Fouks B."/>
            <person name="Harrison M.C."/>
            <person name="Mikhailova A.A."/>
            <person name="Marchal E."/>
            <person name="English S."/>
            <person name="Carruthers M."/>
            <person name="Jennings E.C."/>
            <person name="Chiamaka E.L."/>
            <person name="Frigard R.A."/>
            <person name="Pippel M."/>
            <person name="Attardo G.M."/>
            <person name="Benoit J.B."/>
            <person name="Bornberg-Bauer E."/>
            <person name="Tobe S.S."/>
        </authorList>
    </citation>
    <scope>NUCLEOTIDE SEQUENCE</scope>
    <source>
        <strain evidence="1">Stay&amp;Tobe</strain>
    </source>
</reference>
<name>A0AAD8EH62_DIPPU</name>
<comment type="caution">
    <text evidence="1">The sequence shown here is derived from an EMBL/GenBank/DDBJ whole genome shotgun (WGS) entry which is preliminary data.</text>
</comment>
<dbReference type="EMBL" id="JASPKZ010004220">
    <property type="protein sequence ID" value="KAJ9590410.1"/>
    <property type="molecule type" value="Genomic_DNA"/>
</dbReference>
<sequence>RAMKTSNSFTKMIHELLKLRKTVYKKKGCPQLYNLRTIPVVALQQTIVSKMEIPNEHDQVVW</sequence>
<accession>A0AAD8EH62</accession>
<evidence type="ECO:0000313" key="1">
    <source>
        <dbReference type="EMBL" id="KAJ9590410.1"/>
    </source>
</evidence>
<feature type="non-terminal residue" evidence="1">
    <location>
        <position position="1"/>
    </location>
</feature>